<dbReference type="OrthoDB" id="1420384at2"/>
<keyword evidence="4" id="KW-1185">Reference proteome</keyword>
<comment type="caution">
    <text evidence="1">The sequence shown here is derived from an EMBL/GenBank/DDBJ whole genome shotgun (WGS) entry which is preliminary data.</text>
</comment>
<dbReference type="Proteomes" id="UP000321927">
    <property type="component" value="Unassembled WGS sequence"/>
</dbReference>
<organism evidence="1 3">
    <name type="scientific">Algoriphagus ratkowskyi</name>
    <dbReference type="NCBI Taxonomy" id="57028"/>
    <lineage>
        <taxon>Bacteria</taxon>
        <taxon>Pseudomonadati</taxon>
        <taxon>Bacteroidota</taxon>
        <taxon>Cytophagia</taxon>
        <taxon>Cytophagales</taxon>
        <taxon>Cyclobacteriaceae</taxon>
        <taxon>Algoriphagus</taxon>
    </lineage>
</organism>
<dbReference type="Proteomes" id="UP000249115">
    <property type="component" value="Unassembled WGS sequence"/>
</dbReference>
<reference evidence="2 4" key="2">
    <citation type="submission" date="2019-08" db="EMBL/GenBank/DDBJ databases">
        <title>Genome of Algoriphagus ratkowskyi IC026.</title>
        <authorList>
            <person name="Bowman J.P."/>
        </authorList>
    </citation>
    <scope>NUCLEOTIDE SEQUENCE [LARGE SCALE GENOMIC DNA]</scope>
    <source>
        <strain evidence="2 4">IC026</strain>
    </source>
</reference>
<evidence type="ECO:0000313" key="3">
    <source>
        <dbReference type="Proteomes" id="UP000249115"/>
    </source>
</evidence>
<evidence type="ECO:0000313" key="1">
    <source>
        <dbReference type="EMBL" id="PZX61064.1"/>
    </source>
</evidence>
<dbReference type="InterPro" id="IPR045444">
    <property type="entry name" value="DUF6503"/>
</dbReference>
<reference evidence="1 3" key="1">
    <citation type="submission" date="2018-06" db="EMBL/GenBank/DDBJ databases">
        <title>Genomic Encyclopedia of Archaeal and Bacterial Type Strains, Phase II (KMG-II): from individual species to whole genera.</title>
        <authorList>
            <person name="Goeker M."/>
        </authorList>
    </citation>
    <scope>NUCLEOTIDE SEQUENCE [LARGE SCALE GENOMIC DNA]</scope>
    <source>
        <strain evidence="1 3">DSM 22686</strain>
    </source>
</reference>
<dbReference type="EMBL" id="VORV01000002">
    <property type="protein sequence ID" value="TXD79199.1"/>
    <property type="molecule type" value="Genomic_DNA"/>
</dbReference>
<sequence length="242" mass="28197">MNFRLLQTFALSLLIFACSPSPEKQAQELIEKSVEAHQISKKWDKVSNIKFKKWTRLMNESGEIESESDQWVEFRLKPYFEAKLIWTKDSILHVVNFNGSKTSYQMGENSIQNEGFLKAKRTEIDAAYFAFAQPWNLIDEDANLAYEGQKTLEGGKTIESIRVDYGPESDVWWFYFDPVSAQIVANELHAKDHKSLIENLSYDESSGLIFAKERKSYRIDESGEKLYLRAEYLYSDYEVTFE</sequence>
<gene>
    <name evidence="2" type="ORF">ESW18_02890</name>
    <name evidence="1" type="ORF">LV84_00052</name>
</gene>
<evidence type="ECO:0000313" key="4">
    <source>
        <dbReference type="Proteomes" id="UP000321927"/>
    </source>
</evidence>
<protein>
    <recommendedName>
        <fullName evidence="5">Outer membrane lipoprotein-sorting protein</fullName>
    </recommendedName>
</protein>
<dbReference type="EMBL" id="QKZU01000001">
    <property type="protein sequence ID" value="PZX61064.1"/>
    <property type="molecule type" value="Genomic_DNA"/>
</dbReference>
<dbReference type="RefSeq" id="WP_086498065.1">
    <property type="nucleotide sequence ID" value="NZ_MSSV01000001.1"/>
</dbReference>
<dbReference type="AlphaFoldDB" id="A0A2W7RL00"/>
<name>A0A2W7RL00_9BACT</name>
<proteinExistence type="predicted"/>
<dbReference type="Pfam" id="PF20113">
    <property type="entry name" value="DUF6503"/>
    <property type="match status" value="1"/>
</dbReference>
<evidence type="ECO:0008006" key="5">
    <source>
        <dbReference type="Google" id="ProtNLM"/>
    </source>
</evidence>
<dbReference type="PROSITE" id="PS51257">
    <property type="entry name" value="PROKAR_LIPOPROTEIN"/>
    <property type="match status" value="1"/>
</dbReference>
<evidence type="ECO:0000313" key="2">
    <source>
        <dbReference type="EMBL" id="TXD79199.1"/>
    </source>
</evidence>
<accession>A0A2W7RL00</accession>